<organism evidence="12 13">
    <name type="scientific">Thiobacter aerophilum</name>
    <dbReference type="NCBI Taxonomy" id="3121275"/>
    <lineage>
        <taxon>Bacteria</taxon>
        <taxon>Pseudomonadati</taxon>
        <taxon>Pseudomonadota</taxon>
        <taxon>Betaproteobacteria</taxon>
        <taxon>Burkholderiales</taxon>
        <taxon>Thiobacteraceae</taxon>
        <taxon>Thiobacter</taxon>
    </lineage>
</organism>
<protein>
    <recommendedName>
        <fullName evidence="8">aminodeoxychorismate lyase</fullName>
        <ecNumber evidence="8">4.1.3.38</ecNumber>
    </recommendedName>
</protein>
<evidence type="ECO:0000256" key="10">
    <source>
        <dbReference type="RuleBase" id="RU004106"/>
    </source>
</evidence>
<comment type="pathway">
    <text evidence="7">Cofactor biosynthesis; tetrahydrofolate biosynthesis; 4-aminobenzoate from chorismate: step 2/2.</text>
</comment>
<accession>A0ABV0EAG4</accession>
<reference evidence="12 13" key="1">
    <citation type="submission" date="2024-02" db="EMBL/GenBank/DDBJ databases">
        <title>New thermophilic sulfur-oxidizing bacteria from a hot springs of the Uzon caldera (Kamchatka, Russia).</title>
        <authorList>
            <person name="Dukat A.M."/>
            <person name="Elcheninov A.G."/>
            <person name="Frolov E.N."/>
        </authorList>
    </citation>
    <scope>NUCLEOTIDE SEQUENCE [LARGE SCALE GENOMIC DNA]</scope>
    <source>
        <strain evidence="12 13">AK1</strain>
    </source>
</reference>
<dbReference type="InterPro" id="IPR017824">
    <property type="entry name" value="Aminodeoxychorismate_lyase_IV"/>
</dbReference>
<keyword evidence="13" id="KW-1185">Reference proteome</keyword>
<dbReference type="InterPro" id="IPR018300">
    <property type="entry name" value="Aminotrans_IV_CS"/>
</dbReference>
<dbReference type="InterPro" id="IPR043132">
    <property type="entry name" value="BCAT-like_C"/>
</dbReference>
<dbReference type="RefSeq" id="WP_347305957.1">
    <property type="nucleotide sequence ID" value="NZ_JBAJEX010000001.1"/>
</dbReference>
<dbReference type="EC" id="4.1.3.38" evidence="8"/>
<dbReference type="GO" id="GO:0008696">
    <property type="term" value="F:4-amino-4-deoxychorismate lyase activity"/>
    <property type="evidence" value="ECO:0007669"/>
    <property type="project" value="UniProtKB-EC"/>
</dbReference>
<dbReference type="Pfam" id="PF01063">
    <property type="entry name" value="Aminotran_4"/>
    <property type="match status" value="1"/>
</dbReference>
<dbReference type="Proteomes" id="UP001482231">
    <property type="component" value="Unassembled WGS sequence"/>
</dbReference>
<evidence type="ECO:0000256" key="1">
    <source>
        <dbReference type="ARBA" id="ARBA00001933"/>
    </source>
</evidence>
<dbReference type="NCBIfam" id="TIGR03461">
    <property type="entry name" value="pabC_Proteo"/>
    <property type="match status" value="1"/>
</dbReference>
<comment type="catalytic activity">
    <reaction evidence="9">
        <text>4-amino-4-deoxychorismate = 4-aminobenzoate + pyruvate + H(+)</text>
        <dbReference type="Rhea" id="RHEA:16201"/>
        <dbReference type="ChEBI" id="CHEBI:15361"/>
        <dbReference type="ChEBI" id="CHEBI:15378"/>
        <dbReference type="ChEBI" id="CHEBI:17836"/>
        <dbReference type="ChEBI" id="CHEBI:58406"/>
        <dbReference type="EC" id="4.1.3.38"/>
    </reaction>
</comment>
<evidence type="ECO:0000313" key="13">
    <source>
        <dbReference type="Proteomes" id="UP001482231"/>
    </source>
</evidence>
<dbReference type="InterPro" id="IPR050571">
    <property type="entry name" value="Class-IV_PLP-Dep_Aminotrnsfr"/>
</dbReference>
<keyword evidence="6 12" id="KW-0456">Lyase</keyword>
<dbReference type="Gene3D" id="3.20.10.10">
    <property type="entry name" value="D-amino Acid Aminotransferase, subunit A, domain 2"/>
    <property type="match status" value="1"/>
</dbReference>
<keyword evidence="4 11" id="KW-0663">Pyridoxal phosphate</keyword>
<evidence type="ECO:0000256" key="11">
    <source>
        <dbReference type="RuleBase" id="RU004516"/>
    </source>
</evidence>
<evidence type="ECO:0000256" key="9">
    <source>
        <dbReference type="ARBA" id="ARBA00049529"/>
    </source>
</evidence>
<evidence type="ECO:0000256" key="8">
    <source>
        <dbReference type="ARBA" id="ARBA00035676"/>
    </source>
</evidence>
<comment type="similarity">
    <text evidence="2 10">Belongs to the class-IV pyridoxal-phosphate-dependent aminotransferase family.</text>
</comment>
<evidence type="ECO:0000256" key="3">
    <source>
        <dbReference type="ARBA" id="ARBA00011738"/>
    </source>
</evidence>
<dbReference type="PANTHER" id="PTHR42743">
    <property type="entry name" value="AMINO-ACID AMINOTRANSFERASE"/>
    <property type="match status" value="1"/>
</dbReference>
<name>A0ABV0EAG4_9BURK</name>
<comment type="subunit">
    <text evidence="3">Homodimer.</text>
</comment>
<dbReference type="PROSITE" id="PS00770">
    <property type="entry name" value="AA_TRANSFER_CLASS_4"/>
    <property type="match status" value="1"/>
</dbReference>
<dbReference type="Gene3D" id="3.30.470.10">
    <property type="match status" value="1"/>
</dbReference>
<dbReference type="SUPFAM" id="SSF56752">
    <property type="entry name" value="D-aminoacid aminotransferase-like PLP-dependent enzymes"/>
    <property type="match status" value="1"/>
</dbReference>
<evidence type="ECO:0000256" key="4">
    <source>
        <dbReference type="ARBA" id="ARBA00022898"/>
    </source>
</evidence>
<comment type="caution">
    <text evidence="12">The sequence shown here is derived from an EMBL/GenBank/DDBJ whole genome shotgun (WGS) entry which is preliminary data.</text>
</comment>
<dbReference type="CDD" id="cd01559">
    <property type="entry name" value="ADCL_like"/>
    <property type="match status" value="1"/>
</dbReference>
<dbReference type="InterPro" id="IPR001544">
    <property type="entry name" value="Aminotrans_IV"/>
</dbReference>
<evidence type="ECO:0000256" key="2">
    <source>
        <dbReference type="ARBA" id="ARBA00009320"/>
    </source>
</evidence>
<dbReference type="NCBIfam" id="NF004761">
    <property type="entry name" value="PRK06092.1"/>
    <property type="match status" value="1"/>
</dbReference>
<evidence type="ECO:0000256" key="6">
    <source>
        <dbReference type="ARBA" id="ARBA00023239"/>
    </source>
</evidence>
<dbReference type="EMBL" id="JBAJEX010000001">
    <property type="protein sequence ID" value="MEO1765632.1"/>
    <property type="molecule type" value="Genomic_DNA"/>
</dbReference>
<comment type="cofactor">
    <cofactor evidence="1 11">
        <name>pyridoxal 5'-phosphate</name>
        <dbReference type="ChEBI" id="CHEBI:597326"/>
    </cofactor>
</comment>
<dbReference type="PANTHER" id="PTHR42743:SF2">
    <property type="entry name" value="AMINODEOXYCHORISMATE LYASE"/>
    <property type="match status" value="1"/>
</dbReference>
<evidence type="ECO:0000313" key="12">
    <source>
        <dbReference type="EMBL" id="MEO1765632.1"/>
    </source>
</evidence>
<dbReference type="InterPro" id="IPR036038">
    <property type="entry name" value="Aminotransferase-like"/>
</dbReference>
<keyword evidence="5" id="KW-0289">Folate biosynthesis</keyword>
<gene>
    <name evidence="12" type="primary">pabC</name>
    <name evidence="12" type="ORF">V6E02_00130</name>
</gene>
<evidence type="ECO:0000256" key="5">
    <source>
        <dbReference type="ARBA" id="ARBA00022909"/>
    </source>
</evidence>
<proteinExistence type="inferred from homology"/>
<sequence length="278" mass="30749">MTISQPLATMLVNGVAADTVAVLNRGLMYGDGVFRTLRVVGGRPRYWARHYRRLVADCSRLAITPPEEALLKEELDRLIRSAPDCVVKIVVTRGEGGRGYAPPREAHPTRILLKTALPTYPPHYWETGVRLHLCRLRLAHQPRLAGIKHLNRLENVLARAEWSDPDVPEGLLLDVEGNVIEGTMTNLFMRQGARLITSDLSRCGVAGVTRECILEVAPHLGLTSEERSFGLAELFAADEVLVCNSLIGLWPVRALEGRQWQPGSLVARLSQSLESLDA</sequence>
<dbReference type="InterPro" id="IPR043131">
    <property type="entry name" value="BCAT-like_N"/>
</dbReference>
<evidence type="ECO:0000256" key="7">
    <source>
        <dbReference type="ARBA" id="ARBA00035633"/>
    </source>
</evidence>